<dbReference type="EMBL" id="CAKM01000283">
    <property type="protein sequence ID" value="CCJ31318.1"/>
    <property type="molecule type" value="Genomic_DNA"/>
</dbReference>
<organism evidence="3">
    <name type="scientific">Pneumocystis jirovecii</name>
    <name type="common">Human pneumocystis pneumonia agent</name>
    <dbReference type="NCBI Taxonomy" id="42068"/>
    <lineage>
        <taxon>Eukaryota</taxon>
        <taxon>Fungi</taxon>
        <taxon>Dikarya</taxon>
        <taxon>Ascomycota</taxon>
        <taxon>Taphrinomycotina</taxon>
        <taxon>Pneumocystomycetes</taxon>
        <taxon>Pneumocystaceae</taxon>
        <taxon>Pneumocystis</taxon>
    </lineage>
</organism>
<comment type="caution">
    <text evidence="2">The sequence shown here is derived from an EMBL/GenBank/DDBJ whole genome shotgun (WGS) entry which is preliminary data.</text>
</comment>
<reference evidence="2 3" key="1">
    <citation type="journal article" date="2012" name="MBio">
        <title>De novo assembly of the Pneumocystis jirovecii genome from a single bronchoalveolar lavage fluid specimen from a patient.</title>
        <authorList>
            <person name="Cisse O.H."/>
            <person name="Pagni M."/>
            <person name="Hauser P.M."/>
        </authorList>
    </citation>
    <scope>NUCLEOTIDE SEQUENCE [LARGE SCALE GENOMIC DNA]</scope>
    <source>
        <strain evidence="2 3">SE8</strain>
    </source>
</reference>
<sequence length="249" mass="29317">MKKTEKLNNIIQGRTWELLETILYDGKDFFLLEKHMQRLVKSSMDFGWKTVDIEIVKKELWNSVTRCKSSKVRLTIAQNGTINIEISPFILPKNLFGVFSKNEQQETKPWKVYLDTIPMNDALRPFFCHKTTYRDPYETSRKRLKIGEAMEVLLYNQHGYVMEGSICNVAFFRDHQWITPSLKEGCLPGVMRETLLERGHIVERPIQVSELVNGERLLLFNSLRGCFNGILYFKPMSRNNFKKYQAFFE</sequence>
<dbReference type="AlphaFoldDB" id="L0PG31"/>
<evidence type="ECO:0000313" key="2">
    <source>
        <dbReference type="EMBL" id="CCJ31318.1"/>
    </source>
</evidence>
<dbReference type="VEuPathDB" id="FungiDB:PNEJI1_000496"/>
<protein>
    <recommendedName>
        <fullName evidence="4">Aminotransferase class IV</fullName>
    </recommendedName>
</protein>
<gene>
    <name evidence="2" type="ORF">PNEJI1_000496</name>
</gene>
<dbReference type="Pfam" id="PF01063">
    <property type="entry name" value="Aminotran_4"/>
    <property type="match status" value="1"/>
</dbReference>
<dbReference type="GO" id="GO:0003824">
    <property type="term" value="F:catalytic activity"/>
    <property type="evidence" value="ECO:0007669"/>
    <property type="project" value="InterPro"/>
</dbReference>
<proteinExistence type="inferred from homology"/>
<dbReference type="InParanoid" id="L0PG31"/>
<evidence type="ECO:0000313" key="3">
    <source>
        <dbReference type="Proteomes" id="UP000010422"/>
    </source>
</evidence>
<dbReference type="InterPro" id="IPR001544">
    <property type="entry name" value="Aminotrans_IV"/>
</dbReference>
<dbReference type="PANTHER" id="PTHR42743:SF11">
    <property type="entry name" value="AMINODEOXYCHORISMATE LYASE"/>
    <property type="match status" value="1"/>
</dbReference>
<evidence type="ECO:0008006" key="4">
    <source>
        <dbReference type="Google" id="ProtNLM"/>
    </source>
</evidence>
<evidence type="ECO:0000256" key="1">
    <source>
        <dbReference type="ARBA" id="ARBA00009320"/>
    </source>
</evidence>
<dbReference type="Gene3D" id="3.30.470.10">
    <property type="match status" value="1"/>
</dbReference>
<accession>L0PG31</accession>
<dbReference type="SUPFAM" id="SSF56752">
    <property type="entry name" value="D-aminoacid aminotransferase-like PLP-dependent enzymes"/>
    <property type="match status" value="1"/>
</dbReference>
<dbReference type="GO" id="GO:0046394">
    <property type="term" value="P:carboxylic acid biosynthetic process"/>
    <property type="evidence" value="ECO:0007669"/>
    <property type="project" value="UniProtKB-ARBA"/>
</dbReference>
<dbReference type="Gene3D" id="3.20.10.10">
    <property type="entry name" value="D-amino Acid Aminotransferase, subunit A, domain 2"/>
    <property type="match status" value="1"/>
</dbReference>
<dbReference type="PANTHER" id="PTHR42743">
    <property type="entry name" value="AMINO-ACID AMINOTRANSFERASE"/>
    <property type="match status" value="1"/>
</dbReference>
<dbReference type="FunCoup" id="L0PG31">
    <property type="interactions" value="63"/>
</dbReference>
<comment type="similarity">
    <text evidence="1">Belongs to the class-IV pyridoxal-phosphate-dependent aminotransferase family.</text>
</comment>
<dbReference type="STRING" id="1209962.L0PG31"/>
<dbReference type="Proteomes" id="UP000010422">
    <property type="component" value="Unassembled WGS sequence"/>
</dbReference>
<name>L0PG31_PNEJI</name>
<dbReference type="InterPro" id="IPR050571">
    <property type="entry name" value="Class-IV_PLP-Dep_Aminotrnsfr"/>
</dbReference>
<dbReference type="InterPro" id="IPR043131">
    <property type="entry name" value="BCAT-like_N"/>
</dbReference>
<dbReference type="InterPro" id="IPR043132">
    <property type="entry name" value="BCAT-like_C"/>
</dbReference>
<dbReference type="InterPro" id="IPR036038">
    <property type="entry name" value="Aminotransferase-like"/>
</dbReference>